<keyword evidence="3" id="KW-1185">Reference proteome</keyword>
<reference evidence="4" key="1">
    <citation type="submission" date="2016-11" db="UniProtKB">
        <authorList>
            <consortium name="WormBaseParasite"/>
        </authorList>
    </citation>
    <scope>IDENTIFICATION</scope>
</reference>
<evidence type="ECO:0000313" key="3">
    <source>
        <dbReference type="Proteomes" id="UP000095283"/>
    </source>
</evidence>
<dbReference type="InterPro" id="IPR026541">
    <property type="entry name" value="MRG_dom"/>
</dbReference>
<organism evidence="3 4">
    <name type="scientific">Heterorhabditis bacteriophora</name>
    <name type="common">Entomopathogenic nematode worm</name>
    <dbReference type="NCBI Taxonomy" id="37862"/>
    <lineage>
        <taxon>Eukaryota</taxon>
        <taxon>Metazoa</taxon>
        <taxon>Ecdysozoa</taxon>
        <taxon>Nematoda</taxon>
        <taxon>Chromadorea</taxon>
        <taxon>Rhabditida</taxon>
        <taxon>Rhabditina</taxon>
        <taxon>Rhabditomorpha</taxon>
        <taxon>Strongyloidea</taxon>
        <taxon>Heterorhabditidae</taxon>
        <taxon>Heterorhabditis</taxon>
    </lineage>
</organism>
<dbReference type="Gene3D" id="1.10.274.30">
    <property type="entry name" value="MRG domain"/>
    <property type="match status" value="1"/>
</dbReference>
<feature type="domain" description="MRG" evidence="2">
    <location>
        <begin position="179"/>
        <end position="215"/>
    </location>
</feature>
<protein>
    <submittedName>
        <fullName evidence="4">MRG domain-containing protein</fullName>
    </submittedName>
</protein>
<feature type="region of interest" description="Disordered" evidence="1">
    <location>
        <begin position="102"/>
        <end position="140"/>
    </location>
</feature>
<sequence length="223" mass="24713">MAPKKDIKPFELNSKEEDGEPVYIVHYQVRINAAADIKEASEMSKSSKKKKVKIESLDDDVSWCLFSVLIIILFLELKRSDLIFELAVNIDPIYTTAQIRMSETGSRASTPSDRVGSSTRAPSTTSDKASSARPRAAGLTVGSQEVIEPPAAKRRKRDSIVASQDAATATSIDPLTMPGELLRPSKIYGLPHLLRLFARFSSLLRVTPWSERTLNVRNSYSFV</sequence>
<dbReference type="Proteomes" id="UP000095283">
    <property type="component" value="Unplaced"/>
</dbReference>
<proteinExistence type="predicted"/>
<feature type="compositionally biased region" description="Polar residues" evidence="1">
    <location>
        <begin position="102"/>
        <end position="129"/>
    </location>
</feature>
<evidence type="ECO:0000313" key="4">
    <source>
        <dbReference type="WBParaSite" id="Hba_14788"/>
    </source>
</evidence>
<dbReference type="Pfam" id="PF05712">
    <property type="entry name" value="MRG"/>
    <property type="match status" value="1"/>
</dbReference>
<evidence type="ECO:0000259" key="2">
    <source>
        <dbReference type="Pfam" id="PF05712"/>
    </source>
</evidence>
<name>A0A1I7XBP8_HETBA</name>
<dbReference type="PROSITE" id="PS51640">
    <property type="entry name" value="MRG"/>
    <property type="match status" value="1"/>
</dbReference>
<accession>A0A1I7XBP8</accession>
<dbReference type="AlphaFoldDB" id="A0A1I7XBP8"/>
<dbReference type="InterPro" id="IPR038217">
    <property type="entry name" value="MRG_C_sf"/>
</dbReference>
<evidence type="ECO:0000256" key="1">
    <source>
        <dbReference type="SAM" id="MobiDB-lite"/>
    </source>
</evidence>
<dbReference type="WBParaSite" id="Hba_14788">
    <property type="protein sequence ID" value="Hba_14788"/>
    <property type="gene ID" value="Hba_14788"/>
</dbReference>